<feature type="compositionally biased region" description="Low complexity" evidence="10">
    <location>
        <begin position="134"/>
        <end position="150"/>
    </location>
</feature>
<evidence type="ECO:0000256" key="1">
    <source>
        <dbReference type="ARBA" id="ARBA00004141"/>
    </source>
</evidence>
<evidence type="ECO:0000256" key="4">
    <source>
        <dbReference type="ARBA" id="ARBA00022692"/>
    </source>
</evidence>
<organism evidence="14 15">
    <name type="scientific">Porphyra umbilicalis</name>
    <name type="common">Purple laver</name>
    <name type="synonym">Red alga</name>
    <dbReference type="NCBI Taxonomy" id="2786"/>
    <lineage>
        <taxon>Eukaryota</taxon>
        <taxon>Rhodophyta</taxon>
        <taxon>Bangiophyceae</taxon>
        <taxon>Bangiales</taxon>
        <taxon>Bangiaceae</taxon>
        <taxon>Porphyra</taxon>
    </lineage>
</organism>
<evidence type="ECO:0000256" key="7">
    <source>
        <dbReference type="ARBA" id="ARBA00022840"/>
    </source>
</evidence>
<evidence type="ECO:0000256" key="8">
    <source>
        <dbReference type="ARBA" id="ARBA00022989"/>
    </source>
</evidence>
<reference evidence="14 15" key="1">
    <citation type="submission" date="2017-03" db="EMBL/GenBank/DDBJ databases">
        <title>WGS assembly of Porphyra umbilicalis.</title>
        <authorList>
            <person name="Brawley S.H."/>
            <person name="Blouin N.A."/>
            <person name="Ficko-Blean E."/>
            <person name="Wheeler G.L."/>
            <person name="Lohr M."/>
            <person name="Goodson H.V."/>
            <person name="Jenkins J.W."/>
            <person name="Blaby-Haas C.E."/>
            <person name="Helliwell K.E."/>
            <person name="Chan C."/>
            <person name="Marriage T."/>
            <person name="Bhattacharya D."/>
            <person name="Klein A.S."/>
            <person name="Badis Y."/>
            <person name="Brodie J."/>
            <person name="Cao Y."/>
            <person name="Collen J."/>
            <person name="Dittami S.M."/>
            <person name="Gachon C.M."/>
            <person name="Green B.R."/>
            <person name="Karpowicz S."/>
            <person name="Kim J.W."/>
            <person name="Kudahl U."/>
            <person name="Lin S."/>
            <person name="Michel G."/>
            <person name="Mittag M."/>
            <person name="Olson B.J."/>
            <person name="Pangilinan J."/>
            <person name="Peng Y."/>
            <person name="Qiu H."/>
            <person name="Shu S."/>
            <person name="Singer J.T."/>
            <person name="Smith A.G."/>
            <person name="Sprecher B.N."/>
            <person name="Wagner V."/>
            <person name="Wang W."/>
            <person name="Wang Z.-Y."/>
            <person name="Yan J."/>
            <person name="Yarish C."/>
            <person name="Zoeuner-Riek S."/>
            <person name="Zhuang Y."/>
            <person name="Zou Y."/>
            <person name="Lindquist E.A."/>
            <person name="Grimwood J."/>
            <person name="Barry K."/>
            <person name="Rokhsar D.S."/>
            <person name="Schmutz J."/>
            <person name="Stiller J.W."/>
            <person name="Grossman A.R."/>
            <person name="Prochnik S.E."/>
        </authorList>
    </citation>
    <scope>NUCLEOTIDE SEQUENCE [LARGE SCALE GENOMIC DNA]</scope>
    <source>
        <strain evidence="14">4086291</strain>
    </source>
</reference>
<feature type="domain" description="ABC transmembrane type-1" evidence="13">
    <location>
        <begin position="875"/>
        <end position="1088"/>
    </location>
</feature>
<evidence type="ECO:0000256" key="3">
    <source>
        <dbReference type="ARBA" id="ARBA00022448"/>
    </source>
</evidence>
<dbReference type="SMART" id="SM00382">
    <property type="entry name" value="AAA"/>
    <property type="match status" value="2"/>
</dbReference>
<evidence type="ECO:0000256" key="11">
    <source>
        <dbReference type="SAM" id="Phobius"/>
    </source>
</evidence>
<dbReference type="CDD" id="cd18579">
    <property type="entry name" value="ABC_6TM_ABCC_D1"/>
    <property type="match status" value="1"/>
</dbReference>
<gene>
    <name evidence="14" type="ORF">BU14_0641s0002</name>
</gene>
<feature type="transmembrane region" description="Helical" evidence="11">
    <location>
        <begin position="1014"/>
        <end position="1047"/>
    </location>
</feature>
<evidence type="ECO:0000256" key="6">
    <source>
        <dbReference type="ARBA" id="ARBA00022741"/>
    </source>
</evidence>
<keyword evidence="7" id="KW-0067">ATP-binding</keyword>
<keyword evidence="8 11" id="KW-1133">Transmembrane helix</keyword>
<dbReference type="InterPro" id="IPR036640">
    <property type="entry name" value="ABC1_TM_sf"/>
</dbReference>
<evidence type="ECO:0000256" key="10">
    <source>
        <dbReference type="SAM" id="MobiDB-lite"/>
    </source>
</evidence>
<evidence type="ECO:0000313" key="14">
    <source>
        <dbReference type="EMBL" id="OSX70889.1"/>
    </source>
</evidence>
<feature type="domain" description="ABC transporter" evidence="12">
    <location>
        <begin position="566"/>
        <end position="809"/>
    </location>
</feature>
<evidence type="ECO:0000259" key="12">
    <source>
        <dbReference type="PROSITE" id="PS50893"/>
    </source>
</evidence>
<feature type="region of interest" description="Disordered" evidence="10">
    <location>
        <begin position="542"/>
        <end position="569"/>
    </location>
</feature>
<dbReference type="OrthoDB" id="6500128at2759"/>
<dbReference type="GO" id="GO:0016887">
    <property type="term" value="F:ATP hydrolysis activity"/>
    <property type="evidence" value="ECO:0007669"/>
    <property type="project" value="InterPro"/>
</dbReference>
<name>A0A1X6NQI3_PORUM</name>
<evidence type="ECO:0000313" key="15">
    <source>
        <dbReference type="Proteomes" id="UP000218209"/>
    </source>
</evidence>
<keyword evidence="3" id="KW-0813">Transport</keyword>
<proteinExistence type="predicted"/>
<dbReference type="PROSITE" id="PS00211">
    <property type="entry name" value="ABC_TRANSPORTER_1"/>
    <property type="match status" value="2"/>
</dbReference>
<dbReference type="InterPro" id="IPR017871">
    <property type="entry name" value="ABC_transporter-like_CS"/>
</dbReference>
<dbReference type="InterPro" id="IPR011527">
    <property type="entry name" value="ABC1_TM_dom"/>
</dbReference>
<dbReference type="FunFam" id="1.20.1560.10:FF:000013">
    <property type="entry name" value="ABC transporter C family member 2"/>
    <property type="match status" value="1"/>
</dbReference>
<dbReference type="Gene3D" id="3.40.50.300">
    <property type="entry name" value="P-loop containing nucleotide triphosphate hydrolases"/>
    <property type="match status" value="2"/>
</dbReference>
<keyword evidence="4 11" id="KW-0812">Transmembrane</keyword>
<dbReference type="GO" id="GO:0005524">
    <property type="term" value="F:ATP binding"/>
    <property type="evidence" value="ECO:0007669"/>
    <property type="project" value="UniProtKB-KW"/>
</dbReference>
<evidence type="ECO:0000259" key="13">
    <source>
        <dbReference type="PROSITE" id="PS50929"/>
    </source>
</evidence>
<dbReference type="InterPro" id="IPR044746">
    <property type="entry name" value="ABCC_6TM_D1"/>
</dbReference>
<protein>
    <recommendedName>
        <fullName evidence="2">Probable ATP-dependent transporter ycf16</fullName>
    </recommendedName>
</protein>
<comment type="subcellular location">
    <subcellularLocation>
        <location evidence="1">Membrane</location>
        <topology evidence="1">Multi-pass membrane protein</topology>
    </subcellularLocation>
</comment>
<dbReference type="SUPFAM" id="SSF52540">
    <property type="entry name" value="P-loop containing nucleoside triphosphate hydrolases"/>
    <property type="match status" value="2"/>
</dbReference>
<feature type="region of interest" description="Disordered" evidence="10">
    <location>
        <begin position="32"/>
        <end position="67"/>
    </location>
</feature>
<dbReference type="EMBL" id="KV919193">
    <property type="protein sequence ID" value="OSX70889.1"/>
    <property type="molecule type" value="Genomic_DNA"/>
</dbReference>
<dbReference type="SUPFAM" id="SSF90123">
    <property type="entry name" value="ABC transporter transmembrane region"/>
    <property type="match status" value="2"/>
</dbReference>
<evidence type="ECO:0000256" key="5">
    <source>
        <dbReference type="ARBA" id="ARBA00022737"/>
    </source>
</evidence>
<keyword evidence="15" id="KW-1185">Reference proteome</keyword>
<dbReference type="Pfam" id="PF00664">
    <property type="entry name" value="ABC_membrane"/>
    <property type="match status" value="2"/>
</dbReference>
<feature type="transmembrane region" description="Helical" evidence="11">
    <location>
        <begin position="869"/>
        <end position="889"/>
    </location>
</feature>
<dbReference type="InterPro" id="IPR003593">
    <property type="entry name" value="AAA+_ATPase"/>
</dbReference>
<dbReference type="Pfam" id="PF00005">
    <property type="entry name" value="ABC_tran"/>
    <property type="match status" value="2"/>
</dbReference>
<dbReference type="PANTHER" id="PTHR24223">
    <property type="entry name" value="ATP-BINDING CASSETTE SUB-FAMILY C"/>
    <property type="match status" value="1"/>
</dbReference>
<feature type="transmembrane region" description="Helical" evidence="11">
    <location>
        <begin position="935"/>
        <end position="961"/>
    </location>
</feature>
<feature type="transmembrane region" description="Helical" evidence="11">
    <location>
        <begin position="1128"/>
        <end position="1149"/>
    </location>
</feature>
<dbReference type="PROSITE" id="PS50893">
    <property type="entry name" value="ABC_TRANSPORTER_2"/>
    <property type="match status" value="2"/>
</dbReference>
<evidence type="ECO:0000256" key="2">
    <source>
        <dbReference type="ARBA" id="ARBA00014334"/>
    </source>
</evidence>
<evidence type="ECO:0000256" key="9">
    <source>
        <dbReference type="ARBA" id="ARBA00023136"/>
    </source>
</evidence>
<dbReference type="PANTHER" id="PTHR24223:SF453">
    <property type="entry name" value="ABC TRANSPORTER"/>
    <property type="match status" value="1"/>
</dbReference>
<dbReference type="GO" id="GO:0016020">
    <property type="term" value="C:membrane"/>
    <property type="evidence" value="ECO:0007669"/>
    <property type="project" value="UniProtKB-SubCell"/>
</dbReference>
<keyword evidence="6" id="KW-0547">Nucleotide-binding</keyword>
<dbReference type="Gene3D" id="1.20.1560.10">
    <property type="entry name" value="ABC transporter type 1, transmembrane domain"/>
    <property type="match status" value="2"/>
</dbReference>
<feature type="compositionally biased region" description="Basic residues" evidence="10">
    <location>
        <begin position="57"/>
        <end position="66"/>
    </location>
</feature>
<feature type="domain" description="ABC transmembrane type-1" evidence="13">
    <location>
        <begin position="239"/>
        <end position="523"/>
    </location>
</feature>
<dbReference type="InterPro" id="IPR003439">
    <property type="entry name" value="ABC_transporter-like_ATP-bd"/>
</dbReference>
<dbReference type="PROSITE" id="PS50929">
    <property type="entry name" value="ABC_TM1F"/>
    <property type="match status" value="2"/>
</dbReference>
<keyword evidence="9 11" id="KW-0472">Membrane</keyword>
<dbReference type="InterPro" id="IPR027417">
    <property type="entry name" value="P-loop_NTPase"/>
</dbReference>
<feature type="region of interest" description="Disordered" evidence="10">
    <location>
        <begin position="82"/>
        <end position="163"/>
    </location>
</feature>
<dbReference type="InterPro" id="IPR050173">
    <property type="entry name" value="ABC_transporter_C-like"/>
</dbReference>
<feature type="domain" description="ABC transporter" evidence="12">
    <location>
        <begin position="1230"/>
        <end position="1463"/>
    </location>
</feature>
<dbReference type="Proteomes" id="UP000218209">
    <property type="component" value="Unassembled WGS sequence"/>
</dbReference>
<sequence length="1467" mass="147523">MIAAPSAPLLHARPCWPRGGCGCHGSLIRPPQKLRAAGPPLRGARLHRGRSTAAGRGTRRAGRRLRPAAQAVRGAAACPRHHDDWRLAGGGVGVVARPGRSPPPPPHRSGHPLRPSPPPRPVARRGAWAGSPLRRVGAAAARRPRAPMAAGRRRRAADADDAAEAGVERDALLASAAGAPAGGGRRQLAPADLFPQEPADGASACADAFHAAWAAERAARPTSPSLVRALLASLGGPFLAAAPLKLGADALHFVSPWAVWGILRAFDPTSGVSTASAACYAAALVVKMLLQSLLFQTYFMACHRSGVRVRAALSSAVHRKALAVAASPATSLGEQTNLIAVDADRLGPGFFAYLHLLWSGPAQVAAACVCLGATVGAPATAATVGVLLASIPANYALTAALRRATDGAMACKDERVRRLGEALASVRSVKLHGWEGRVVGGPDGIGAARERELVALRWVAAWDAGAWVSWQILPVLVSAAAFATLALTGGALTPEVAFTALTLFSILHFPLSVAPDVVSSVTEARVAARRLTAFLVAPEVAGRRTVPPPRPPGGGGGGGAPDPAPGRFSAPAALHGGVARWPRVTPIPADGDGDGTGGGAATAAAAATASLLAALLGELDVTPPTAAPHLTGTVGYAAQAPWIRNATVRDNILYHQPYDAPRYAAVLAACALTADLAALPAGDGTEVGERGVTLSGGQAARVSLARAVYRRPDVLLLDDVFSALDAAVGRHIFDATLGRRGGLRGGAGECAAGRAAVQRGDRGGGGGTAAARPAVAAPAPAPAGGVPPVVGPPDGLTEHTKAAAAVAVAHGAANGTARGATNGAAGAGATPTTVGHGDGDAPSGRLVASEVRVAGKVARSVYARYFRAFGWRLVAAAAASAAVAQALLLSVDGWLARWSQASVDAGARAAAGATAAAAAASAAARPATAAPSTAYFLSVYLGLSVAVACGILVHQVVMAWGALRAGRRLHDEVLTAVFRAPMAWFDATPVGRTLNLLSADLGVVDTELSETADGALLCGLIVTAALVVCVGVMPPVLAAAVPLAALYARAARRYLASARELRRLESVSRAPLIASFAESTRGAPTVRSAFPPPLPRGVADAPAAVDGVATPALLVVASNRWLALRLDAAGAVLVAAVVAAAVLASRAAAAGGGGVGGISAAAAGLAVTWALNLTGNLNWLTQSYTGLEAHMTSVERVVGTAAALPAEAPTVVPAADAAAAAAGWPAAGRVEFQGVTMAYRPGLEPALKDVSFVVPAGTKLGVVGRTGAGKTSLMTALFRLCELSAGRILIDGIDVGSLGLTYRSRIGVVSQEAALFSGTVRENVDPGGRLPDAAVWAALASTGMDDRVAAMAGGLGASIGDGGGTLSAGERQLLCLARLLAARPTVVLLDEASASVDWATDARVQRVLRQQLRGATLITIAHRLGSVSDADQVVVMGGGRVVEVGAPRELLARGGAYAALVHASDGR</sequence>
<dbReference type="FunFam" id="3.40.50.300:FF:000630">
    <property type="entry name" value="ATP-binding cassette (ABC) transporter, putative"/>
    <property type="match status" value="1"/>
</dbReference>
<accession>A0A1X6NQI3</accession>
<feature type="transmembrane region" description="Helical" evidence="11">
    <location>
        <begin position="1155"/>
        <end position="1173"/>
    </location>
</feature>
<keyword evidence="5" id="KW-0677">Repeat</keyword>
<dbReference type="GO" id="GO:0140359">
    <property type="term" value="F:ABC-type transporter activity"/>
    <property type="evidence" value="ECO:0007669"/>
    <property type="project" value="InterPro"/>
</dbReference>